<dbReference type="OrthoDB" id="5451288at2"/>
<dbReference type="SUPFAM" id="SSF56925">
    <property type="entry name" value="OMPA-like"/>
    <property type="match status" value="1"/>
</dbReference>
<dbReference type="Gene3D" id="2.40.160.20">
    <property type="match status" value="1"/>
</dbReference>
<dbReference type="PANTHER" id="PTHR35892:SF2">
    <property type="entry name" value="OUTER MEMBRANE PROTEIN PAGN"/>
    <property type="match status" value="1"/>
</dbReference>
<evidence type="ECO:0000256" key="6">
    <source>
        <dbReference type="SAM" id="Coils"/>
    </source>
</evidence>
<comment type="subcellular location">
    <subcellularLocation>
        <location evidence="1">Cell outer membrane</location>
        <topology evidence="1">Multi-pass membrane protein</topology>
    </subcellularLocation>
</comment>
<evidence type="ECO:0000313" key="10">
    <source>
        <dbReference type="Proteomes" id="UP000239867"/>
    </source>
</evidence>
<keyword evidence="10" id="KW-1185">Reference proteome</keyword>
<keyword evidence="4 7" id="KW-0732">Signal</keyword>
<dbReference type="Pfam" id="PF13505">
    <property type="entry name" value="OMP_b-brl"/>
    <property type="match status" value="1"/>
</dbReference>
<evidence type="ECO:0000256" key="4">
    <source>
        <dbReference type="ARBA" id="ARBA00022729"/>
    </source>
</evidence>
<protein>
    <recommendedName>
        <fullName evidence="8">Outer membrane protein beta-barrel domain-containing protein</fullName>
    </recommendedName>
</protein>
<dbReference type="EMBL" id="CP021255">
    <property type="protein sequence ID" value="AVD71618.1"/>
    <property type="molecule type" value="Genomic_DNA"/>
</dbReference>
<feature type="coiled-coil region" evidence="6">
    <location>
        <begin position="38"/>
        <end position="72"/>
    </location>
</feature>
<dbReference type="RefSeq" id="WP_104936864.1">
    <property type="nucleotide sequence ID" value="NZ_CP021255.1"/>
</dbReference>
<evidence type="ECO:0000256" key="5">
    <source>
        <dbReference type="ARBA" id="ARBA00023136"/>
    </source>
</evidence>
<feature type="signal peptide" evidence="7">
    <location>
        <begin position="1"/>
        <end position="22"/>
    </location>
</feature>
<dbReference type="KEGG" id="deo:CAY53_09165"/>
<evidence type="ECO:0000259" key="8">
    <source>
        <dbReference type="Pfam" id="PF13505"/>
    </source>
</evidence>
<dbReference type="InterPro" id="IPR027385">
    <property type="entry name" value="Beta-barrel_OMP"/>
</dbReference>
<organism evidence="9 10">
    <name type="scientific">Desulfobulbus oralis</name>
    <dbReference type="NCBI Taxonomy" id="1986146"/>
    <lineage>
        <taxon>Bacteria</taxon>
        <taxon>Pseudomonadati</taxon>
        <taxon>Thermodesulfobacteriota</taxon>
        <taxon>Desulfobulbia</taxon>
        <taxon>Desulfobulbales</taxon>
        <taxon>Desulfobulbaceae</taxon>
        <taxon>Desulfobulbus</taxon>
    </lineage>
</organism>
<evidence type="ECO:0000256" key="1">
    <source>
        <dbReference type="ARBA" id="ARBA00004571"/>
    </source>
</evidence>
<keyword evidence="2" id="KW-1134">Transmembrane beta strand</keyword>
<evidence type="ECO:0000256" key="3">
    <source>
        <dbReference type="ARBA" id="ARBA00022692"/>
    </source>
</evidence>
<feature type="chain" id="PRO_5014992426" description="Outer membrane protein beta-barrel domain-containing protein" evidence="7">
    <location>
        <begin position="23"/>
        <end position="252"/>
    </location>
</feature>
<dbReference type="InterPro" id="IPR051723">
    <property type="entry name" value="Bact_OM_Invasion-Related"/>
</dbReference>
<evidence type="ECO:0000313" key="9">
    <source>
        <dbReference type="EMBL" id="AVD71618.1"/>
    </source>
</evidence>
<keyword evidence="3" id="KW-0812">Transmembrane</keyword>
<evidence type="ECO:0000256" key="2">
    <source>
        <dbReference type="ARBA" id="ARBA00022452"/>
    </source>
</evidence>
<proteinExistence type="predicted"/>
<dbReference type="Proteomes" id="UP000239867">
    <property type="component" value="Chromosome"/>
</dbReference>
<keyword evidence="6" id="KW-0175">Coiled coil</keyword>
<feature type="domain" description="Outer membrane protein beta-barrel" evidence="8">
    <location>
        <begin position="77"/>
        <end position="251"/>
    </location>
</feature>
<dbReference type="InterPro" id="IPR011250">
    <property type="entry name" value="OMP/PagP_B-barrel"/>
</dbReference>
<reference evidence="9 10" key="1">
    <citation type="journal article" date="2018" name="MBio">
        <title>Insights into the evolution of host association through the isolation and characterization of a novel human periodontal pathobiont, Desulfobulbus oralis.</title>
        <authorList>
            <person name="Cross K.L."/>
            <person name="Chirania P."/>
            <person name="Xiong W."/>
            <person name="Beall C.J."/>
            <person name="Elkins J.G."/>
            <person name="Giannone R.J."/>
            <person name="Griffen A.L."/>
            <person name="Guss A.M."/>
            <person name="Hettich R.L."/>
            <person name="Joshi S.S."/>
            <person name="Mokrzan E.M."/>
            <person name="Martin R.K."/>
            <person name="Zhulin I.B."/>
            <person name="Leys E.J."/>
            <person name="Podar M."/>
        </authorList>
    </citation>
    <scope>NUCLEOTIDE SEQUENCE [LARGE SCALE GENOMIC DNA]</scope>
    <source>
        <strain evidence="9 10">ORNL</strain>
    </source>
</reference>
<dbReference type="AlphaFoldDB" id="A0A2L1GPQ2"/>
<name>A0A2L1GPQ2_9BACT</name>
<accession>A0A2L1GPQ2</accession>
<sequence length="252" mass="27467">MKKVLSIVAVSAFVLTTGVAFAGGPGKRGADATPAGCAEECQQQIDELQAGQAQQNEQLAAQAQEIEALKNKEDVYNPWYVRGAFKFGWGSQKDYLSRDMDNEVGFGGQAAVGKAFGTDFGDFRLEFEYAYQKADLDETDGDVSFQTFMVNGYYDIPVTDIFGLYLTVGAGYGNYSLNAGIVETPNGHVNYVNHTNDTFAYKGGAGMTFNFTDSLALDLGYEYLGSSDATINNGEYTDIRSHNIVTSLRFMF</sequence>
<dbReference type="PANTHER" id="PTHR35892">
    <property type="entry name" value="OUTER MEMBRANE PROTEIN PAGN-RELATED"/>
    <property type="match status" value="1"/>
</dbReference>
<keyword evidence="5" id="KW-0472">Membrane</keyword>
<dbReference type="GO" id="GO:0009279">
    <property type="term" value="C:cell outer membrane"/>
    <property type="evidence" value="ECO:0007669"/>
    <property type="project" value="UniProtKB-SubCell"/>
</dbReference>
<evidence type="ECO:0000256" key="7">
    <source>
        <dbReference type="SAM" id="SignalP"/>
    </source>
</evidence>
<gene>
    <name evidence="9" type="ORF">CAY53_09165</name>
</gene>